<comment type="caution">
    <text evidence="1">The sequence shown here is derived from an EMBL/GenBank/DDBJ whole genome shotgun (WGS) entry which is preliminary data.</text>
</comment>
<dbReference type="EMBL" id="JBHUJB010000038">
    <property type="protein sequence ID" value="MFD2159190.1"/>
    <property type="molecule type" value="Genomic_DNA"/>
</dbReference>
<evidence type="ECO:0000313" key="2">
    <source>
        <dbReference type="Proteomes" id="UP001597389"/>
    </source>
</evidence>
<accession>A0ABW4ZBV0</accession>
<gene>
    <name evidence="1" type="ORF">ACFSW8_09800</name>
</gene>
<dbReference type="Pfam" id="PF11958">
    <property type="entry name" value="DUF3472"/>
    <property type="match status" value="1"/>
</dbReference>
<dbReference type="Proteomes" id="UP001597389">
    <property type="component" value="Unassembled WGS sequence"/>
</dbReference>
<proteinExistence type="predicted"/>
<name>A0ABW4ZBV0_9BACT</name>
<reference evidence="2" key="1">
    <citation type="journal article" date="2019" name="Int. J. Syst. Evol. Microbiol.">
        <title>The Global Catalogue of Microorganisms (GCM) 10K type strain sequencing project: providing services to taxonomists for standard genome sequencing and annotation.</title>
        <authorList>
            <consortium name="The Broad Institute Genomics Platform"/>
            <consortium name="The Broad Institute Genome Sequencing Center for Infectious Disease"/>
            <person name="Wu L."/>
            <person name="Ma J."/>
        </authorList>
    </citation>
    <scope>NUCLEOTIDE SEQUENCE [LARGE SCALE GENOMIC DNA]</scope>
    <source>
        <strain evidence="2">CCUG 57942</strain>
    </source>
</reference>
<dbReference type="RefSeq" id="WP_377178101.1">
    <property type="nucleotide sequence ID" value="NZ_JBHUJB010000038.1"/>
</dbReference>
<organism evidence="1 2">
    <name type="scientific">Rubritalea tangerina</name>
    <dbReference type="NCBI Taxonomy" id="430798"/>
    <lineage>
        <taxon>Bacteria</taxon>
        <taxon>Pseudomonadati</taxon>
        <taxon>Verrucomicrobiota</taxon>
        <taxon>Verrucomicrobiia</taxon>
        <taxon>Verrucomicrobiales</taxon>
        <taxon>Rubritaleaceae</taxon>
        <taxon>Rubritalea</taxon>
    </lineage>
</organism>
<sequence length="408" mass="45808">MSILKQSQRVIGAMLVGGVMVEAKPGDSAPSSHLFFNYSEPALGDIQISEVRVPADGLAHSTYYETLGFLGNKGNGTGNGYGGIQESLDSRGNRVHIFSIWHKVDDPKDTANFPYVVHLGHGMQSEHFGGEGVGLKTWKLTSDKTDPLYWKTGVWYTHLVRCWPVGEETHYGFFVRDGMTGIWRHLSTVGVKEKNIRLQGGNDAFIEDWGSNGGTTRRMHLRSNWRRTTSGKWLGAGTAKFSVNSWDLKKGGRSFLHQDKWNAGVKRDATGAYYFMEIGGEARSQKPLAYPEKTSALFSVNVVDQSPRYEAGKLKGMQLQQDAGKLKVKWSVEEKGLPQFGYSLDLLGPNLNVLESISKLDPHVREHTFDLRKLDRGKDYQVRLSMRDVFDQKSEPKELTFRKQKSDE</sequence>
<protein>
    <submittedName>
        <fullName evidence="1">DUF3472 domain-containing protein</fullName>
    </submittedName>
</protein>
<keyword evidence="2" id="KW-1185">Reference proteome</keyword>
<evidence type="ECO:0000313" key="1">
    <source>
        <dbReference type="EMBL" id="MFD2159190.1"/>
    </source>
</evidence>
<dbReference type="InterPro" id="IPR021862">
    <property type="entry name" value="DUF3472"/>
</dbReference>